<evidence type="ECO:0000313" key="5">
    <source>
        <dbReference type="Proteomes" id="UP000028294"/>
    </source>
</evidence>
<dbReference type="EMBL" id="CP036553">
    <property type="protein sequence ID" value="QCQ37788.1"/>
    <property type="molecule type" value="Genomic_DNA"/>
</dbReference>
<keyword evidence="1" id="KW-1133">Transmembrane helix</keyword>
<organism evidence="4 6">
    <name type="scientific">Bacteroides fragilis</name>
    <dbReference type="NCBI Taxonomy" id="817"/>
    <lineage>
        <taxon>Bacteria</taxon>
        <taxon>Pseudomonadati</taxon>
        <taxon>Bacteroidota</taxon>
        <taxon>Bacteroidia</taxon>
        <taxon>Bacteroidales</taxon>
        <taxon>Bacteroidaceae</taxon>
        <taxon>Bacteroides</taxon>
    </lineage>
</organism>
<gene>
    <name evidence="3" type="ORF">DWW08_17255</name>
    <name evidence="4" type="ORF">DXA27_08370</name>
    <name evidence="2" type="ORF">IA74_017665</name>
</gene>
<reference evidence="6 7" key="1">
    <citation type="submission" date="2018-08" db="EMBL/GenBank/DDBJ databases">
        <title>A genome reference for cultivated species of the human gut microbiota.</title>
        <authorList>
            <person name="Zou Y."/>
            <person name="Xue W."/>
            <person name="Luo G."/>
        </authorList>
    </citation>
    <scope>NUCLEOTIDE SEQUENCE [LARGE SCALE GENOMIC DNA]</scope>
    <source>
        <strain evidence="3 7">AF14-26</strain>
        <strain evidence="4 6">OF01-1</strain>
    </source>
</reference>
<dbReference type="EMBL" id="QRZH01000016">
    <property type="protein sequence ID" value="RGV50502.1"/>
    <property type="molecule type" value="Genomic_DNA"/>
</dbReference>
<reference evidence="2 5" key="2">
    <citation type="submission" date="2019-03" db="EMBL/GenBank/DDBJ databases">
        <title>Complete genome assembly of MDR B. fragilis.</title>
        <authorList>
            <person name="Sydenham T.V."/>
            <person name="Hasman H."/>
            <person name="Justesen U.S."/>
        </authorList>
    </citation>
    <scope>NUCLEOTIDE SEQUENCE [LARGE SCALE GENOMIC DNA]</scope>
    <source>
        <strain evidence="2 5">DCMOUH0067B</strain>
    </source>
</reference>
<dbReference type="EMBL" id="QSDG01000006">
    <property type="protein sequence ID" value="RGY69345.1"/>
    <property type="molecule type" value="Genomic_DNA"/>
</dbReference>
<protein>
    <recommendedName>
        <fullName evidence="8">Transmembrane protein</fullName>
    </recommendedName>
</protein>
<evidence type="ECO:0000313" key="4">
    <source>
        <dbReference type="EMBL" id="RGY69345.1"/>
    </source>
</evidence>
<feature type="transmembrane region" description="Helical" evidence="1">
    <location>
        <begin position="66"/>
        <end position="88"/>
    </location>
</feature>
<evidence type="ECO:0000313" key="7">
    <source>
        <dbReference type="Proteomes" id="UP000286270"/>
    </source>
</evidence>
<name>A0A2K9GYG3_BACFG</name>
<dbReference type="Proteomes" id="UP000286270">
    <property type="component" value="Unassembled WGS sequence"/>
</dbReference>
<dbReference type="Proteomes" id="UP000028294">
    <property type="component" value="Chromosome"/>
</dbReference>
<evidence type="ECO:0000313" key="3">
    <source>
        <dbReference type="EMBL" id="RGV50502.1"/>
    </source>
</evidence>
<keyword evidence="1" id="KW-0472">Membrane</keyword>
<evidence type="ECO:0008006" key="8">
    <source>
        <dbReference type="Google" id="ProtNLM"/>
    </source>
</evidence>
<proteinExistence type="predicted"/>
<evidence type="ECO:0000256" key="1">
    <source>
        <dbReference type="SAM" id="Phobius"/>
    </source>
</evidence>
<accession>A0A2K9GYG3</accession>
<feature type="transmembrane region" description="Helical" evidence="1">
    <location>
        <begin position="12"/>
        <end position="32"/>
    </location>
</feature>
<dbReference type="Proteomes" id="UP000284614">
    <property type="component" value="Unassembled WGS sequence"/>
</dbReference>
<evidence type="ECO:0000313" key="6">
    <source>
        <dbReference type="Proteomes" id="UP000284614"/>
    </source>
</evidence>
<evidence type="ECO:0000313" key="2">
    <source>
        <dbReference type="EMBL" id="QCQ37788.1"/>
    </source>
</evidence>
<dbReference type="AlphaFoldDB" id="A0A2K9GYG3"/>
<keyword evidence="1" id="KW-0812">Transmembrane</keyword>
<sequence length="114" mass="12791">MKQCCQNIMRWFLPVLFISYMAGITLFTHSHVVNGVTIVHSHPFKKDSPHSHTTVEFQLIHLLNHVVTTGAGLFFLSLQFIACLLYTLSWRPERAGYHSSVTGVVSLRAPPSAV</sequence>